<feature type="transmembrane region" description="Helical" evidence="10">
    <location>
        <begin position="467"/>
        <end position="491"/>
    </location>
</feature>
<dbReference type="Proteomes" id="UP000449547">
    <property type="component" value="Unassembled WGS sequence"/>
</dbReference>
<keyword evidence="13" id="KW-1185">Reference proteome</keyword>
<feature type="transmembrane region" description="Helical" evidence="10">
    <location>
        <begin position="403"/>
        <end position="421"/>
    </location>
</feature>
<evidence type="ECO:0000256" key="5">
    <source>
        <dbReference type="ARBA" id="ARBA00022692"/>
    </source>
</evidence>
<feature type="region of interest" description="Disordered" evidence="9">
    <location>
        <begin position="45"/>
        <end position="71"/>
    </location>
</feature>
<feature type="transmembrane region" description="Helical" evidence="10">
    <location>
        <begin position="511"/>
        <end position="532"/>
    </location>
</feature>
<feature type="transmembrane region" description="Helical" evidence="10">
    <location>
        <begin position="109"/>
        <end position="138"/>
    </location>
</feature>
<evidence type="ECO:0000313" key="13">
    <source>
        <dbReference type="Proteomes" id="UP000449547"/>
    </source>
</evidence>
<name>A0A642UQK1_DIURU</name>
<feature type="transmembrane region" description="Helical" evidence="10">
    <location>
        <begin position="356"/>
        <end position="376"/>
    </location>
</feature>
<dbReference type="PANTHER" id="PTHR43341">
    <property type="entry name" value="AMINO ACID PERMEASE"/>
    <property type="match status" value="1"/>
</dbReference>
<evidence type="ECO:0000256" key="1">
    <source>
        <dbReference type="ARBA" id="ARBA00004651"/>
    </source>
</evidence>
<dbReference type="InterPro" id="IPR004762">
    <property type="entry name" value="Amino_acid_permease_fungi"/>
</dbReference>
<evidence type="ECO:0000256" key="6">
    <source>
        <dbReference type="ARBA" id="ARBA00022970"/>
    </source>
</evidence>
<dbReference type="Gene3D" id="1.20.1740.10">
    <property type="entry name" value="Amino acid/polyamine transporter I"/>
    <property type="match status" value="1"/>
</dbReference>
<evidence type="ECO:0000256" key="3">
    <source>
        <dbReference type="ARBA" id="ARBA00022448"/>
    </source>
</evidence>
<evidence type="ECO:0000256" key="7">
    <source>
        <dbReference type="ARBA" id="ARBA00022989"/>
    </source>
</evidence>
<dbReference type="RefSeq" id="XP_034012814.1">
    <property type="nucleotide sequence ID" value="XM_034155044.1"/>
</dbReference>
<feature type="domain" description="Amino acid permease/ SLC12A" evidence="11">
    <location>
        <begin position="81"/>
        <end position="536"/>
    </location>
</feature>
<gene>
    <name evidence="12" type="ORF">DIURU_002398</name>
</gene>
<dbReference type="FunFam" id="1.20.1740.10:FF:000017">
    <property type="entry name" value="Amino acid permease"/>
    <property type="match status" value="1"/>
</dbReference>
<dbReference type="PROSITE" id="PS00218">
    <property type="entry name" value="AMINO_ACID_PERMEASE_1"/>
    <property type="match status" value="1"/>
</dbReference>
<dbReference type="VEuPathDB" id="FungiDB:DIURU_002398"/>
<keyword evidence="6" id="KW-0029">Amino-acid transport</keyword>
<keyword evidence="4" id="KW-1003">Cell membrane</keyword>
<dbReference type="InterPro" id="IPR050524">
    <property type="entry name" value="APC_YAT"/>
</dbReference>
<evidence type="ECO:0000259" key="11">
    <source>
        <dbReference type="Pfam" id="PF00324"/>
    </source>
</evidence>
<keyword evidence="5 10" id="KW-0812">Transmembrane</keyword>
<comment type="subcellular location">
    <subcellularLocation>
        <location evidence="1">Cell membrane</location>
        <topology evidence="1">Multi-pass membrane protein</topology>
    </subcellularLocation>
</comment>
<feature type="transmembrane region" description="Helical" evidence="10">
    <location>
        <begin position="190"/>
        <end position="209"/>
    </location>
</feature>
<feature type="transmembrane region" description="Helical" evidence="10">
    <location>
        <begin position="159"/>
        <end position="184"/>
    </location>
</feature>
<keyword evidence="7 10" id="KW-1133">Transmembrane helix</keyword>
<evidence type="ECO:0000313" key="12">
    <source>
        <dbReference type="EMBL" id="KAA8903512.1"/>
    </source>
</evidence>
<dbReference type="Pfam" id="PF00324">
    <property type="entry name" value="AA_permease"/>
    <property type="match status" value="1"/>
</dbReference>
<dbReference type="InterPro" id="IPR004840">
    <property type="entry name" value="Amino_acid_permease_CS"/>
</dbReference>
<dbReference type="AlphaFoldDB" id="A0A642UQK1"/>
<dbReference type="PANTHER" id="PTHR43341:SF1">
    <property type="entry name" value="GENERAL AMINO-ACID PERMEASE GAP1"/>
    <property type="match status" value="1"/>
</dbReference>
<proteinExistence type="inferred from homology"/>
<dbReference type="GeneID" id="54781049"/>
<feature type="transmembrane region" description="Helical" evidence="10">
    <location>
        <begin position="84"/>
        <end position="103"/>
    </location>
</feature>
<keyword evidence="3" id="KW-0813">Transport</keyword>
<feature type="transmembrane region" description="Helical" evidence="10">
    <location>
        <begin position="427"/>
        <end position="446"/>
    </location>
</feature>
<keyword evidence="8 10" id="KW-0472">Membrane</keyword>
<dbReference type="OMA" id="FNYIDRM"/>
<dbReference type="InterPro" id="IPR004841">
    <property type="entry name" value="AA-permease/SLC12A_dom"/>
</dbReference>
<dbReference type="NCBIfam" id="TIGR00913">
    <property type="entry name" value="2A0310"/>
    <property type="match status" value="1"/>
</dbReference>
<evidence type="ECO:0000256" key="2">
    <source>
        <dbReference type="ARBA" id="ARBA00006983"/>
    </source>
</evidence>
<sequence length="587" mass="64396">MGDKRDSEVVQDSVDSHDFSNNSVSAKPGVWTRFKDSFKPAEVDEKAGDDLASTDDLESGAMNADGGQKGESLKRGLKQRHIQMIAIGGSIGTGLFVGSGGSLRTGGPAALLIAWGLVSTMLVPVVMSLGELCVAFPVTGSFSTYAVRFISPSWGFSIGVIYALMWLIVFPLELVASAMCILYWNDKINPVAWVSLFYVFIIAINLFGVKGYGEAEYFLTIVKIIAITGFIILGVVLVCGGGPTHEFIGAKYYHNPGAFAHGFKGVATTFVTASYSMAGAEMVGLASAETKNPQKVLPKAVRQVFIRLVLFYLLTLMFIGFLVPYNDPQLLGSNTNSTSPFVIAIKNAKIYALPSIFNACILFTVVSVGNSAVYGCSRTLHSLGEQGLLPRIFGYIDRRGRPMVALATSAIFGALCFLSAYENQGEVFAWMLSVSGLATVFVWFNIALCHVRVRWALYAQGRSTSELLYKAPTGIIGSIYAMGFLLVVLVLQFWSSLWPIGHDGRASAYSFFQAYLCAPIMLVLFVGHNIYIRRKLGRWVLLIPLKEVDLDTGRRQMDMDIIRAEIQQEKDAMALKPFYVRWFKYWC</sequence>
<dbReference type="OrthoDB" id="3900342at2759"/>
<comment type="caution">
    <text evidence="12">The sequence shown here is derived from an EMBL/GenBank/DDBJ whole genome shotgun (WGS) entry which is preliminary data.</text>
</comment>
<evidence type="ECO:0000256" key="10">
    <source>
        <dbReference type="SAM" id="Phobius"/>
    </source>
</evidence>
<evidence type="ECO:0000256" key="9">
    <source>
        <dbReference type="SAM" id="MobiDB-lite"/>
    </source>
</evidence>
<evidence type="ECO:0000256" key="4">
    <source>
        <dbReference type="ARBA" id="ARBA00022475"/>
    </source>
</evidence>
<dbReference type="GO" id="GO:0005886">
    <property type="term" value="C:plasma membrane"/>
    <property type="evidence" value="ECO:0007669"/>
    <property type="project" value="UniProtKB-SubCell"/>
</dbReference>
<evidence type="ECO:0000256" key="8">
    <source>
        <dbReference type="ARBA" id="ARBA00023136"/>
    </source>
</evidence>
<organism evidence="12 13">
    <name type="scientific">Diutina rugosa</name>
    <name type="common">Yeast</name>
    <name type="synonym">Candida rugosa</name>
    <dbReference type="NCBI Taxonomy" id="5481"/>
    <lineage>
        <taxon>Eukaryota</taxon>
        <taxon>Fungi</taxon>
        <taxon>Dikarya</taxon>
        <taxon>Ascomycota</taxon>
        <taxon>Saccharomycotina</taxon>
        <taxon>Pichiomycetes</taxon>
        <taxon>Debaryomycetaceae</taxon>
        <taxon>Diutina</taxon>
    </lineage>
</organism>
<accession>A0A642UQK1</accession>
<feature type="transmembrane region" description="Helical" evidence="10">
    <location>
        <begin position="304"/>
        <end position="325"/>
    </location>
</feature>
<protein>
    <recommendedName>
        <fullName evidence="11">Amino acid permease/ SLC12A domain-containing protein</fullName>
    </recommendedName>
</protein>
<comment type="similarity">
    <text evidence="2">Belongs to the amino acid-polyamine-organocation (APC) superfamily. YAT (TC 2.A.3.10) family.</text>
</comment>
<feature type="region of interest" description="Disordered" evidence="9">
    <location>
        <begin position="1"/>
        <end position="27"/>
    </location>
</feature>
<feature type="transmembrane region" description="Helical" evidence="10">
    <location>
        <begin position="263"/>
        <end position="283"/>
    </location>
</feature>
<dbReference type="EMBL" id="SWFT01000067">
    <property type="protein sequence ID" value="KAA8903512.1"/>
    <property type="molecule type" value="Genomic_DNA"/>
</dbReference>
<feature type="transmembrane region" description="Helical" evidence="10">
    <location>
        <begin position="221"/>
        <end position="243"/>
    </location>
</feature>
<feature type="compositionally biased region" description="Basic and acidic residues" evidence="9">
    <location>
        <begin position="1"/>
        <end position="18"/>
    </location>
</feature>
<dbReference type="GO" id="GO:0015171">
    <property type="term" value="F:amino acid transmembrane transporter activity"/>
    <property type="evidence" value="ECO:0007669"/>
    <property type="project" value="TreeGrafter"/>
</dbReference>
<reference evidence="12 13" key="1">
    <citation type="submission" date="2019-07" db="EMBL/GenBank/DDBJ databases">
        <title>Genome assembly of two rare yeast pathogens: Diutina rugosa and Trichomonascus ciferrii.</title>
        <authorList>
            <person name="Mixao V."/>
            <person name="Saus E."/>
            <person name="Hansen A."/>
            <person name="Lass-Flor C."/>
            <person name="Gabaldon T."/>
        </authorList>
    </citation>
    <scope>NUCLEOTIDE SEQUENCE [LARGE SCALE GENOMIC DNA]</scope>
    <source>
        <strain evidence="12 13">CBS 613</strain>
    </source>
</reference>